<dbReference type="KEGG" id="xcl:G4Z02_06345"/>
<sequence>MRVILQSRFIEQIPVLEYYQEQSTHKGLVFIQHGYESTKEYGSDYLALTLARKGYFVVAIDAYKHGERIAEPYISGTAQDRLDEAFIVVKRTALDIIRIHHNAYRKLFPTFDIIGVSLGGMIAYYLATKTTHVRKLVPVISTPDFHTLARYTVGATGLNLDAYFTKDKVDFIESINPISRLHKMHYESMFIACGSHDQVVPMEPTKQFYETHKNARMTMTVYDTDHNVPRDMQLDIFSFIEQ</sequence>
<dbReference type="PANTHER" id="PTHR47381:SF3">
    <property type="entry name" value="ALPHA_BETA-HYDROLASES SUPERFAMILY PROTEIN"/>
    <property type="match status" value="1"/>
</dbReference>
<dbReference type="InterPro" id="IPR029058">
    <property type="entry name" value="AB_hydrolase_fold"/>
</dbReference>
<organism evidence="2 3">
    <name type="scientific">Candidatus Xianfuyuplasma coldseepsis</name>
    <dbReference type="NCBI Taxonomy" id="2782163"/>
    <lineage>
        <taxon>Bacteria</taxon>
        <taxon>Bacillati</taxon>
        <taxon>Mycoplasmatota</taxon>
        <taxon>Mollicutes</taxon>
        <taxon>Candidatus Izemoplasmatales</taxon>
        <taxon>Candidatus Izemoplasmataceae</taxon>
        <taxon>Candidatus Xianfuyuplasma</taxon>
    </lineage>
</organism>
<keyword evidence="3" id="KW-1185">Reference proteome</keyword>
<dbReference type="Gene3D" id="3.40.50.1820">
    <property type="entry name" value="alpha/beta hydrolase"/>
    <property type="match status" value="1"/>
</dbReference>
<evidence type="ECO:0000313" key="3">
    <source>
        <dbReference type="Proteomes" id="UP000514720"/>
    </source>
</evidence>
<feature type="domain" description="Serine hydrolase" evidence="1">
    <location>
        <begin position="101"/>
        <end position="231"/>
    </location>
</feature>
<accession>A0A7L7KRQ7</accession>
<dbReference type="PANTHER" id="PTHR47381">
    <property type="entry name" value="ALPHA/BETA-HYDROLASES SUPERFAMILY PROTEIN"/>
    <property type="match status" value="1"/>
</dbReference>
<evidence type="ECO:0000259" key="1">
    <source>
        <dbReference type="Pfam" id="PF03959"/>
    </source>
</evidence>
<dbReference type="InterPro" id="IPR005645">
    <property type="entry name" value="FSH-like_dom"/>
</dbReference>
<reference evidence="2 3" key="1">
    <citation type="submission" date="2020-02" db="EMBL/GenBank/DDBJ databases">
        <authorList>
            <person name="Zheng R.K."/>
            <person name="Sun C.M."/>
        </authorList>
    </citation>
    <scope>NUCLEOTIDE SEQUENCE [LARGE SCALE GENOMIC DNA]</scope>
    <source>
        <strain evidence="3">zrk13</strain>
    </source>
</reference>
<dbReference type="AlphaFoldDB" id="A0A7L7KRQ7"/>
<evidence type="ECO:0000313" key="2">
    <source>
        <dbReference type="EMBL" id="QMS85387.1"/>
    </source>
</evidence>
<dbReference type="Proteomes" id="UP000514720">
    <property type="component" value="Chromosome"/>
</dbReference>
<name>A0A7L7KRQ7_9MOLU</name>
<gene>
    <name evidence="2" type="ORF">G4Z02_06345</name>
</gene>
<dbReference type="RefSeq" id="WP_258877181.1">
    <property type="nucleotide sequence ID" value="NZ_CP048914.1"/>
</dbReference>
<proteinExistence type="predicted"/>
<dbReference type="SUPFAM" id="SSF53474">
    <property type="entry name" value="alpha/beta-Hydrolases"/>
    <property type="match status" value="1"/>
</dbReference>
<dbReference type="Pfam" id="PF03959">
    <property type="entry name" value="FSH1"/>
    <property type="match status" value="1"/>
</dbReference>
<dbReference type="EMBL" id="CP048914">
    <property type="protein sequence ID" value="QMS85387.1"/>
    <property type="molecule type" value="Genomic_DNA"/>
</dbReference>
<protein>
    <recommendedName>
        <fullName evidence="1">Serine hydrolase domain-containing protein</fullName>
    </recommendedName>
</protein>